<evidence type="ECO:0000256" key="1">
    <source>
        <dbReference type="SAM" id="MobiDB-lite"/>
    </source>
</evidence>
<name>A0A388K3I2_CHABU</name>
<feature type="region of interest" description="Disordered" evidence="1">
    <location>
        <begin position="1"/>
        <end position="20"/>
    </location>
</feature>
<keyword evidence="3" id="KW-1185">Reference proteome</keyword>
<dbReference type="AlphaFoldDB" id="A0A388K3I2"/>
<evidence type="ECO:0000313" key="3">
    <source>
        <dbReference type="Proteomes" id="UP000265515"/>
    </source>
</evidence>
<protein>
    <submittedName>
        <fullName evidence="2">Uncharacterized protein</fullName>
    </submittedName>
</protein>
<dbReference type="Gene3D" id="2.40.70.10">
    <property type="entry name" value="Acid Proteases"/>
    <property type="match status" value="1"/>
</dbReference>
<evidence type="ECO:0000313" key="2">
    <source>
        <dbReference type="EMBL" id="GBG64586.1"/>
    </source>
</evidence>
<accession>A0A388K3I2</accession>
<sequence>MTCRVETRGGASTTPYTLEQEEEAAGILAEQKARKEKEVVKQAKKLAMLQEQAAKKKRLEEELERLKEEEEKLKAEEEKEEEEEKKVEEEVPLIRRSIRERGETSGTKKEDSWLEKKVSEWVANLSLGEEEGGGNVVRFEGIGRFCTGAIEGAKLAAPREEEARPRREPVKVKFPDSYSGKEEENIDNWEAHVNSCVHLQKISPDEHVLVAFHPLKDEAVSFARSLCRAAKCDNDMVAYSAITPLSEFFKLLRERFADVTRSVRASDKLQTIHSCQWRSARALEGVMDELVAVPDHGVTETQLVNLFYRAMPESLRRHFFEKSRESTMTYDTLSREVVFEAQSMPVSTFWHDLDKGKKWKGRTISGQVKGKDHLILTLDEGGMEQVPYEQIEWGLEEEDSRNSQGRTYTVVVPEGRPQGRGGGQGQRGQASSGRGQGDQGVGGRGGRQAGGVAKELKERMPAWAKMKKEAFRGGVGALIDNGATRSYISRKALQTLKLNPKVQKLEDPVVSILADNRTMRVEDYVEGVQVYFRLEKDGKVEKALHSLTLLIEDSLPFDMVLGMD</sequence>
<feature type="region of interest" description="Disordered" evidence="1">
    <location>
        <begin position="411"/>
        <end position="453"/>
    </location>
</feature>
<dbReference type="EMBL" id="BFEA01000052">
    <property type="protein sequence ID" value="GBG64586.1"/>
    <property type="molecule type" value="Genomic_DNA"/>
</dbReference>
<reference evidence="2 3" key="1">
    <citation type="journal article" date="2018" name="Cell">
        <title>The Chara Genome: Secondary Complexity and Implications for Plant Terrestrialization.</title>
        <authorList>
            <person name="Nishiyama T."/>
            <person name="Sakayama H."/>
            <person name="Vries J.D."/>
            <person name="Buschmann H."/>
            <person name="Saint-Marcoux D."/>
            <person name="Ullrich K.K."/>
            <person name="Haas F.B."/>
            <person name="Vanderstraeten L."/>
            <person name="Becker D."/>
            <person name="Lang D."/>
            <person name="Vosolsobe S."/>
            <person name="Rombauts S."/>
            <person name="Wilhelmsson P.K.I."/>
            <person name="Janitza P."/>
            <person name="Kern R."/>
            <person name="Heyl A."/>
            <person name="Rumpler F."/>
            <person name="Villalobos L.I.A.C."/>
            <person name="Clay J.M."/>
            <person name="Skokan R."/>
            <person name="Toyoda A."/>
            <person name="Suzuki Y."/>
            <person name="Kagoshima H."/>
            <person name="Schijlen E."/>
            <person name="Tajeshwar N."/>
            <person name="Catarino B."/>
            <person name="Hetherington A.J."/>
            <person name="Saltykova A."/>
            <person name="Bonnot C."/>
            <person name="Breuninger H."/>
            <person name="Symeonidi A."/>
            <person name="Radhakrishnan G.V."/>
            <person name="Van Nieuwerburgh F."/>
            <person name="Deforce D."/>
            <person name="Chang C."/>
            <person name="Karol K.G."/>
            <person name="Hedrich R."/>
            <person name="Ulvskov P."/>
            <person name="Glockner G."/>
            <person name="Delwiche C.F."/>
            <person name="Petrasek J."/>
            <person name="Van de Peer Y."/>
            <person name="Friml J."/>
            <person name="Beilby M."/>
            <person name="Dolan L."/>
            <person name="Kohara Y."/>
            <person name="Sugano S."/>
            <person name="Fujiyama A."/>
            <person name="Delaux P.-M."/>
            <person name="Quint M."/>
            <person name="TheiBen G."/>
            <person name="Hagemann M."/>
            <person name="Harholt J."/>
            <person name="Dunand C."/>
            <person name="Zachgo S."/>
            <person name="Langdale J."/>
            <person name="Maumus F."/>
            <person name="Straeten D.V.D."/>
            <person name="Gould S.B."/>
            <person name="Rensing S.A."/>
        </authorList>
    </citation>
    <scope>NUCLEOTIDE SEQUENCE [LARGE SCALE GENOMIC DNA]</scope>
    <source>
        <strain evidence="2 3">S276</strain>
    </source>
</reference>
<feature type="region of interest" description="Disordered" evidence="1">
    <location>
        <begin position="160"/>
        <end position="179"/>
    </location>
</feature>
<comment type="caution">
    <text evidence="2">The sequence shown here is derived from an EMBL/GenBank/DDBJ whole genome shotgun (WGS) entry which is preliminary data.</text>
</comment>
<dbReference type="Proteomes" id="UP000265515">
    <property type="component" value="Unassembled WGS sequence"/>
</dbReference>
<gene>
    <name evidence="2" type="ORF">CBR_g45643</name>
</gene>
<organism evidence="2 3">
    <name type="scientific">Chara braunii</name>
    <name type="common">Braun's stonewort</name>
    <dbReference type="NCBI Taxonomy" id="69332"/>
    <lineage>
        <taxon>Eukaryota</taxon>
        <taxon>Viridiplantae</taxon>
        <taxon>Streptophyta</taxon>
        <taxon>Charophyceae</taxon>
        <taxon>Charales</taxon>
        <taxon>Characeae</taxon>
        <taxon>Chara</taxon>
    </lineage>
</organism>
<dbReference type="InterPro" id="IPR021109">
    <property type="entry name" value="Peptidase_aspartic_dom_sf"/>
</dbReference>
<dbReference type="CDD" id="cd00303">
    <property type="entry name" value="retropepsin_like"/>
    <property type="match status" value="1"/>
</dbReference>
<feature type="compositionally biased region" description="Gly residues" evidence="1">
    <location>
        <begin position="434"/>
        <end position="449"/>
    </location>
</feature>
<feature type="region of interest" description="Disordered" evidence="1">
    <location>
        <begin position="66"/>
        <end position="90"/>
    </location>
</feature>
<feature type="compositionally biased region" description="Basic and acidic residues" evidence="1">
    <location>
        <begin position="66"/>
        <end position="77"/>
    </location>
</feature>
<dbReference type="Gramene" id="GBG64586">
    <property type="protein sequence ID" value="GBG64586"/>
    <property type="gene ID" value="CBR_g45643"/>
</dbReference>
<proteinExistence type="predicted"/>